<dbReference type="EMBL" id="CARXXK010001017">
    <property type="protein sequence ID" value="CAI6372026.1"/>
    <property type="molecule type" value="Genomic_DNA"/>
</dbReference>
<sequence>MGLLVLCTSIVEAEKILSAIFTIILSKSDEELLQINQNNNFSEELLTPCAKSKKYLKDLINCSDEIDYSQFEYDDDSNLRFLQENNANDDEDLHNENCLGGFKGWAQSISNKVKEEIEGIEGSTDNA</sequence>
<name>A0AAV0XXS4_9HEMI</name>
<evidence type="ECO:0000313" key="1">
    <source>
        <dbReference type="EMBL" id="CAI6372026.1"/>
    </source>
</evidence>
<dbReference type="Proteomes" id="UP001160148">
    <property type="component" value="Unassembled WGS sequence"/>
</dbReference>
<dbReference type="AlphaFoldDB" id="A0AAV0XXS4"/>
<protein>
    <submittedName>
        <fullName evidence="1">Uncharacterized protein</fullName>
    </submittedName>
</protein>
<gene>
    <name evidence="1" type="ORF">MEUPH1_LOCUS25960</name>
</gene>
<organism evidence="1 2">
    <name type="scientific">Macrosiphum euphorbiae</name>
    <name type="common">potato aphid</name>
    <dbReference type="NCBI Taxonomy" id="13131"/>
    <lineage>
        <taxon>Eukaryota</taxon>
        <taxon>Metazoa</taxon>
        <taxon>Ecdysozoa</taxon>
        <taxon>Arthropoda</taxon>
        <taxon>Hexapoda</taxon>
        <taxon>Insecta</taxon>
        <taxon>Pterygota</taxon>
        <taxon>Neoptera</taxon>
        <taxon>Paraneoptera</taxon>
        <taxon>Hemiptera</taxon>
        <taxon>Sternorrhyncha</taxon>
        <taxon>Aphidomorpha</taxon>
        <taxon>Aphidoidea</taxon>
        <taxon>Aphididae</taxon>
        <taxon>Macrosiphini</taxon>
        <taxon>Macrosiphum</taxon>
    </lineage>
</organism>
<keyword evidence="2" id="KW-1185">Reference proteome</keyword>
<comment type="caution">
    <text evidence="1">The sequence shown here is derived from an EMBL/GenBank/DDBJ whole genome shotgun (WGS) entry which is preliminary data.</text>
</comment>
<accession>A0AAV0XXS4</accession>
<proteinExistence type="predicted"/>
<reference evidence="1 2" key="1">
    <citation type="submission" date="2023-01" db="EMBL/GenBank/DDBJ databases">
        <authorList>
            <person name="Whitehead M."/>
        </authorList>
    </citation>
    <scope>NUCLEOTIDE SEQUENCE [LARGE SCALE GENOMIC DNA]</scope>
</reference>
<evidence type="ECO:0000313" key="2">
    <source>
        <dbReference type="Proteomes" id="UP001160148"/>
    </source>
</evidence>